<dbReference type="Proteomes" id="UP000694864">
    <property type="component" value="Chromosome 20"/>
</dbReference>
<dbReference type="RefSeq" id="XP_019097287.1">
    <property type="nucleotide sequence ID" value="XM_019241742.1"/>
</dbReference>
<evidence type="ECO:0000313" key="2">
    <source>
        <dbReference type="Proteomes" id="UP000694864"/>
    </source>
</evidence>
<evidence type="ECO:0000256" key="1">
    <source>
        <dbReference type="SAM" id="MobiDB-lite"/>
    </source>
</evidence>
<accession>A0ABM1RE49</accession>
<reference evidence="3" key="2">
    <citation type="submission" date="2025-08" db="UniProtKB">
        <authorList>
            <consortium name="RefSeq"/>
        </authorList>
    </citation>
    <scope>IDENTIFICATION</scope>
    <source>
        <tissue evidence="3">Leaf</tissue>
    </source>
</reference>
<dbReference type="Pfam" id="PF05056">
    <property type="entry name" value="DUF674"/>
    <property type="match status" value="2"/>
</dbReference>
<proteinExistence type="predicted"/>
<reference evidence="2" key="1">
    <citation type="journal article" date="2014" name="Nat. Commun.">
        <title>The emerging biofuel crop Camelina sativa retains a highly undifferentiated hexaploid genome structure.</title>
        <authorList>
            <person name="Kagale S."/>
            <person name="Koh C."/>
            <person name="Nixon J."/>
            <person name="Bollina V."/>
            <person name="Clarke W.E."/>
            <person name="Tuteja R."/>
            <person name="Spillane C."/>
            <person name="Robinson S.J."/>
            <person name="Links M.G."/>
            <person name="Clarke C."/>
            <person name="Higgins E.E."/>
            <person name="Huebert T."/>
            <person name="Sharpe A.G."/>
            <person name="Parkin I.A."/>
        </authorList>
    </citation>
    <scope>NUCLEOTIDE SEQUENCE [LARGE SCALE GENOMIC DNA]</scope>
    <source>
        <strain evidence="2">cv. DH55</strain>
    </source>
</reference>
<dbReference type="InterPro" id="IPR007750">
    <property type="entry name" value="DUF674"/>
</dbReference>
<sequence>MAQEGRKEPTIFDTANGLEKHQDSEPAVTVGCLSNLYRSVVDMKIDDFETEACKQMLLYPKNIRESRYINFKLNIDPTESLLWVMNEEISFSQYEKFEDSMQKDVGGVFSRDKSSFIITDDLIFTFLAVPLEFVCDINLDSIGNLRRSFKDLTVVDHTASKCVLPYYYKCQKQLSGITTEEPPVYYRYRLYNVNEVKYGLTKNGNLTPLYRNERIVRADLMDPKSSGSNKSTHCYGFLKKETKFTVLDDLTITSMNSCSTISLLKKLQSHADDLEVKVISISNAEALNLLRASLVTSSALSTALWSLFAEKLKEETDLWNPVSKKVKEGRRDLKK</sequence>
<dbReference type="GeneID" id="109131132"/>
<evidence type="ECO:0000313" key="3">
    <source>
        <dbReference type="RefSeq" id="XP_019097287.1"/>
    </source>
</evidence>
<protein>
    <submittedName>
        <fullName evidence="3">Uncharacterized protein LOC109131132</fullName>
    </submittedName>
</protein>
<gene>
    <name evidence="3" type="primary">LOC109131132</name>
</gene>
<feature type="compositionally biased region" description="Basic and acidic residues" evidence="1">
    <location>
        <begin position="1"/>
        <end position="10"/>
    </location>
</feature>
<dbReference type="PANTHER" id="PTHR33103">
    <property type="entry name" value="OS01G0153900 PROTEIN"/>
    <property type="match status" value="1"/>
</dbReference>
<dbReference type="PANTHER" id="PTHR33103:SF27">
    <property type="entry name" value="OS04G0594700 PROTEIN"/>
    <property type="match status" value="1"/>
</dbReference>
<feature type="region of interest" description="Disordered" evidence="1">
    <location>
        <begin position="1"/>
        <end position="22"/>
    </location>
</feature>
<keyword evidence="2" id="KW-1185">Reference proteome</keyword>
<organism evidence="2 3">
    <name type="scientific">Camelina sativa</name>
    <name type="common">False flax</name>
    <name type="synonym">Myagrum sativum</name>
    <dbReference type="NCBI Taxonomy" id="90675"/>
    <lineage>
        <taxon>Eukaryota</taxon>
        <taxon>Viridiplantae</taxon>
        <taxon>Streptophyta</taxon>
        <taxon>Embryophyta</taxon>
        <taxon>Tracheophyta</taxon>
        <taxon>Spermatophyta</taxon>
        <taxon>Magnoliopsida</taxon>
        <taxon>eudicotyledons</taxon>
        <taxon>Gunneridae</taxon>
        <taxon>Pentapetalae</taxon>
        <taxon>rosids</taxon>
        <taxon>malvids</taxon>
        <taxon>Brassicales</taxon>
        <taxon>Brassicaceae</taxon>
        <taxon>Camelineae</taxon>
        <taxon>Camelina</taxon>
    </lineage>
</organism>
<name>A0ABM1RE49_CAMSA</name>